<dbReference type="RefSeq" id="WP_085885526.1">
    <property type="nucleotide sequence ID" value="NZ_FWFR01000005.1"/>
</dbReference>
<feature type="domain" description="Multidrug resistance protein MdtA-like alpha-helical hairpin" evidence="4">
    <location>
        <begin position="109"/>
        <end position="176"/>
    </location>
</feature>
<dbReference type="InterPro" id="IPR058624">
    <property type="entry name" value="MdtA-like_HH"/>
</dbReference>
<keyword evidence="3" id="KW-0175">Coiled coil</keyword>
<comment type="similarity">
    <text evidence="2">Belongs to the membrane fusion protein (MFP) (TC 8.A.1) family.</text>
</comment>
<dbReference type="SUPFAM" id="SSF111369">
    <property type="entry name" value="HlyD-like secretion proteins"/>
    <property type="match status" value="1"/>
</dbReference>
<dbReference type="InterPro" id="IPR058625">
    <property type="entry name" value="MdtA-like_BSH"/>
</dbReference>
<dbReference type="Pfam" id="PF25944">
    <property type="entry name" value="Beta-barrel_RND"/>
    <property type="match status" value="1"/>
</dbReference>
<dbReference type="PANTHER" id="PTHR30158">
    <property type="entry name" value="ACRA/E-RELATED COMPONENT OF DRUG EFFLUX TRANSPORTER"/>
    <property type="match status" value="1"/>
</dbReference>
<dbReference type="PANTHER" id="PTHR30158:SF10">
    <property type="entry name" value="CATION EFFLUX PUMP"/>
    <property type="match status" value="1"/>
</dbReference>
<dbReference type="Pfam" id="PF25876">
    <property type="entry name" value="HH_MFP_RND"/>
    <property type="match status" value="1"/>
</dbReference>
<feature type="domain" description="Multidrug resistance protein MdtA-like barrel-sandwich hybrid" evidence="5">
    <location>
        <begin position="70"/>
        <end position="205"/>
    </location>
</feature>
<feature type="coiled-coil region" evidence="3">
    <location>
        <begin position="110"/>
        <end position="137"/>
    </location>
</feature>
<dbReference type="Gene3D" id="2.40.30.170">
    <property type="match status" value="1"/>
</dbReference>
<evidence type="ECO:0000256" key="2">
    <source>
        <dbReference type="ARBA" id="ARBA00009477"/>
    </source>
</evidence>
<dbReference type="Pfam" id="PF25967">
    <property type="entry name" value="RND-MFP_C"/>
    <property type="match status" value="1"/>
</dbReference>
<dbReference type="Gene3D" id="2.40.50.100">
    <property type="match status" value="1"/>
</dbReference>
<name>A0A1Y5TZJ1_9PROT</name>
<dbReference type="Gene3D" id="2.40.420.20">
    <property type="match status" value="1"/>
</dbReference>
<dbReference type="Gene3D" id="1.10.287.470">
    <property type="entry name" value="Helix hairpin bin"/>
    <property type="match status" value="1"/>
</dbReference>
<dbReference type="Pfam" id="PF25917">
    <property type="entry name" value="BSH_RND"/>
    <property type="match status" value="1"/>
</dbReference>
<evidence type="ECO:0000313" key="9">
    <source>
        <dbReference type="Proteomes" id="UP000193200"/>
    </source>
</evidence>
<dbReference type="FunFam" id="2.40.420.20:FF:000001">
    <property type="entry name" value="Efflux RND transporter periplasmic adaptor subunit"/>
    <property type="match status" value="1"/>
</dbReference>
<feature type="domain" description="Multidrug resistance protein MdtA-like C-terminal permuted SH3" evidence="7">
    <location>
        <begin position="313"/>
        <end position="372"/>
    </location>
</feature>
<organism evidence="8 9">
    <name type="scientific">Oceanibacterium hippocampi</name>
    <dbReference type="NCBI Taxonomy" id="745714"/>
    <lineage>
        <taxon>Bacteria</taxon>
        <taxon>Pseudomonadati</taxon>
        <taxon>Pseudomonadota</taxon>
        <taxon>Alphaproteobacteria</taxon>
        <taxon>Sneathiellales</taxon>
        <taxon>Sneathiellaceae</taxon>
        <taxon>Oceanibacterium</taxon>
    </lineage>
</organism>
<evidence type="ECO:0000259" key="5">
    <source>
        <dbReference type="Pfam" id="PF25917"/>
    </source>
</evidence>
<dbReference type="EMBL" id="FWFR01000005">
    <property type="protein sequence ID" value="SLN76766.1"/>
    <property type="molecule type" value="Genomic_DNA"/>
</dbReference>
<dbReference type="GO" id="GO:0022857">
    <property type="term" value="F:transmembrane transporter activity"/>
    <property type="evidence" value="ECO:0007669"/>
    <property type="project" value="InterPro"/>
</dbReference>
<dbReference type="GO" id="GO:0005886">
    <property type="term" value="C:plasma membrane"/>
    <property type="evidence" value="ECO:0007669"/>
    <property type="project" value="TreeGrafter"/>
</dbReference>
<evidence type="ECO:0000259" key="7">
    <source>
        <dbReference type="Pfam" id="PF25967"/>
    </source>
</evidence>
<evidence type="ECO:0000259" key="6">
    <source>
        <dbReference type="Pfam" id="PF25944"/>
    </source>
</evidence>
<comment type="subcellular location">
    <subcellularLocation>
        <location evidence="1">Cell envelope</location>
    </subcellularLocation>
</comment>
<reference evidence="8 9" key="1">
    <citation type="submission" date="2017-03" db="EMBL/GenBank/DDBJ databases">
        <authorList>
            <person name="Afonso C.L."/>
            <person name="Miller P.J."/>
            <person name="Scott M.A."/>
            <person name="Spackman E."/>
            <person name="Goraichik I."/>
            <person name="Dimitrov K.M."/>
            <person name="Suarez D.L."/>
            <person name="Swayne D.E."/>
        </authorList>
    </citation>
    <scope>NUCLEOTIDE SEQUENCE [LARGE SCALE GENOMIC DNA]</scope>
    <source>
        <strain evidence="8 9">CECT 7691</strain>
    </source>
</reference>
<feature type="domain" description="Multidrug resistance protein MdtA-like beta-barrel" evidence="6">
    <location>
        <begin position="219"/>
        <end position="305"/>
    </location>
</feature>
<evidence type="ECO:0000256" key="3">
    <source>
        <dbReference type="SAM" id="Coils"/>
    </source>
</evidence>
<accession>A0A1Y5TZJ1</accession>
<dbReference type="AlphaFoldDB" id="A0A1Y5TZJ1"/>
<dbReference type="OrthoDB" id="9816569at2"/>
<evidence type="ECO:0000259" key="4">
    <source>
        <dbReference type="Pfam" id="PF25876"/>
    </source>
</evidence>
<dbReference type="GO" id="GO:0046677">
    <property type="term" value="P:response to antibiotic"/>
    <property type="evidence" value="ECO:0007669"/>
    <property type="project" value="TreeGrafter"/>
</dbReference>
<protein>
    <submittedName>
        <fullName evidence="8">Multidrug resistance protein MdtE</fullName>
    </submittedName>
</protein>
<evidence type="ECO:0000313" key="8">
    <source>
        <dbReference type="EMBL" id="SLN76766.1"/>
    </source>
</evidence>
<dbReference type="NCBIfam" id="TIGR01730">
    <property type="entry name" value="RND_mfp"/>
    <property type="match status" value="1"/>
</dbReference>
<keyword evidence="9" id="KW-1185">Reference proteome</keyword>
<dbReference type="InterPro" id="IPR058626">
    <property type="entry name" value="MdtA-like_b-barrel"/>
</dbReference>
<evidence type="ECO:0000256" key="1">
    <source>
        <dbReference type="ARBA" id="ARBA00004196"/>
    </source>
</evidence>
<dbReference type="GO" id="GO:0030313">
    <property type="term" value="C:cell envelope"/>
    <property type="evidence" value="ECO:0007669"/>
    <property type="project" value="UniProtKB-SubCell"/>
</dbReference>
<gene>
    <name evidence="8" type="primary">mdtE</name>
    <name evidence="8" type="ORF">OCH7691_04186</name>
</gene>
<dbReference type="InterPro" id="IPR006143">
    <property type="entry name" value="RND_pump_MFP"/>
</dbReference>
<sequence>MQTLITTPASGRRERNSRVTPLGVALFAMLIGIQPAGAQQQAPAVTVATPLARELVEYDDFTGQFAAVESVEIRSRVSGYLQSINFQDGQIVRKGDLLFQIDPRPFEAELASAKARLAQAEAQVELANQQLKRAEQLRKNDFVSRSAYDERMAELRVASGAAEIARAEIRSVALDVEFARILSPIDGRISRHEVSVGNLVTGGAAGTPTLLTTIVSIDPIHFVFDMSETDFLAYQRAVAKGLLKSQRDAVEVYARLADEPDWPRVGTLDYIDNRVDRTSGTIRVRAVFPNPDGFLTPGQFGRIRIPGSEPYTALLIPESAVLSDQSQKIVMVLGENNVVQARIVRLGPTYDGLRIVRAGLEPDDRIVIAGLMRIRAGATVTPEEGVIEGIGEKRPG</sequence>
<proteinExistence type="inferred from homology"/>
<dbReference type="Proteomes" id="UP000193200">
    <property type="component" value="Unassembled WGS sequence"/>
</dbReference>
<dbReference type="InterPro" id="IPR058627">
    <property type="entry name" value="MdtA-like_C"/>
</dbReference>
<dbReference type="InParanoid" id="A0A1Y5TZJ1"/>